<keyword evidence="3" id="KW-1185">Reference proteome</keyword>
<feature type="region of interest" description="Disordered" evidence="1">
    <location>
        <begin position="1"/>
        <end position="24"/>
    </location>
</feature>
<accession>A0A139A2K9</accession>
<evidence type="ECO:0000313" key="3">
    <source>
        <dbReference type="Proteomes" id="UP000070544"/>
    </source>
</evidence>
<dbReference type="EMBL" id="KQ965810">
    <property type="protein sequence ID" value="KXS11020.1"/>
    <property type="molecule type" value="Genomic_DNA"/>
</dbReference>
<dbReference type="AlphaFoldDB" id="A0A139A2K9"/>
<reference evidence="2 3" key="1">
    <citation type="journal article" date="2015" name="Genome Biol. Evol.">
        <title>Phylogenomic analyses indicate that early fungi evolved digesting cell walls of algal ancestors of land plants.</title>
        <authorList>
            <person name="Chang Y."/>
            <person name="Wang S."/>
            <person name="Sekimoto S."/>
            <person name="Aerts A.L."/>
            <person name="Choi C."/>
            <person name="Clum A."/>
            <person name="LaButti K.M."/>
            <person name="Lindquist E.A."/>
            <person name="Yee Ngan C."/>
            <person name="Ohm R.A."/>
            <person name="Salamov A.A."/>
            <person name="Grigoriev I.V."/>
            <person name="Spatafora J.W."/>
            <person name="Berbee M.L."/>
        </authorList>
    </citation>
    <scope>NUCLEOTIDE SEQUENCE [LARGE SCALE GENOMIC DNA]</scope>
    <source>
        <strain evidence="2 3">JEL478</strain>
    </source>
</reference>
<feature type="compositionally biased region" description="Acidic residues" evidence="1">
    <location>
        <begin position="157"/>
        <end position="167"/>
    </location>
</feature>
<feature type="compositionally biased region" description="Basic and acidic residues" evidence="1">
    <location>
        <begin position="14"/>
        <end position="24"/>
    </location>
</feature>
<proteinExistence type="predicted"/>
<organism evidence="2 3">
    <name type="scientific">Gonapodya prolifera (strain JEL478)</name>
    <name type="common">Monoblepharis prolifera</name>
    <dbReference type="NCBI Taxonomy" id="1344416"/>
    <lineage>
        <taxon>Eukaryota</taxon>
        <taxon>Fungi</taxon>
        <taxon>Fungi incertae sedis</taxon>
        <taxon>Chytridiomycota</taxon>
        <taxon>Chytridiomycota incertae sedis</taxon>
        <taxon>Monoblepharidomycetes</taxon>
        <taxon>Monoblepharidales</taxon>
        <taxon>Gonapodyaceae</taxon>
        <taxon>Gonapodya</taxon>
    </lineage>
</organism>
<name>A0A139A2K9_GONPJ</name>
<protein>
    <submittedName>
        <fullName evidence="2">Uncharacterized protein</fullName>
    </submittedName>
</protein>
<evidence type="ECO:0000256" key="1">
    <source>
        <dbReference type="SAM" id="MobiDB-lite"/>
    </source>
</evidence>
<evidence type="ECO:0000313" key="2">
    <source>
        <dbReference type="EMBL" id="KXS11020.1"/>
    </source>
</evidence>
<gene>
    <name evidence="2" type="ORF">M427DRAFT_36352</name>
</gene>
<sequence length="167" mass="18111">MSDLAINPIPVTEDDTHSEGDTTHVEDSAASVAESTTTEDTVTAAFASLSISQLCAPAAQPSPVNQYINNRGTQVTQFDNGAALYVNQDSVFAVGSNGEPHLRIRRQRNSEPRRIVAEGVNRHGNSWVRYSDGTFKYNNANGTQFRGTTPADRYLSDDDDNSEDSDA</sequence>
<feature type="region of interest" description="Disordered" evidence="1">
    <location>
        <begin position="141"/>
        <end position="167"/>
    </location>
</feature>
<dbReference type="Proteomes" id="UP000070544">
    <property type="component" value="Unassembled WGS sequence"/>
</dbReference>